<comment type="caution">
    <text evidence="1">The sequence shown here is derived from an EMBL/GenBank/DDBJ whole genome shotgun (WGS) entry which is preliminary data.</text>
</comment>
<reference evidence="1 2" key="1">
    <citation type="submission" date="2015-12" db="EMBL/GenBank/DDBJ databases">
        <authorList>
            <person name="Shamseldin A."/>
            <person name="Moawad H."/>
            <person name="Abd El-Rahim W.M."/>
            <person name="Sadowsky M.J."/>
        </authorList>
    </citation>
    <scope>NUCLEOTIDE SEQUENCE [LARGE SCALE GENOMIC DNA]</scope>
    <source>
        <strain evidence="1 2">WF1</strain>
    </source>
</reference>
<evidence type="ECO:0000313" key="1">
    <source>
        <dbReference type="EMBL" id="OQK17414.1"/>
    </source>
</evidence>
<proteinExistence type="predicted"/>
<dbReference type="RefSeq" id="WP_080522023.1">
    <property type="nucleotide sequence ID" value="NZ_LPUF01000001.1"/>
</dbReference>
<dbReference type="AlphaFoldDB" id="A0A1V8M756"/>
<protein>
    <submittedName>
        <fullName evidence="1">Uncharacterized protein</fullName>
    </submittedName>
</protein>
<accession>A0A1V8M756</accession>
<sequence>MKTIQICPGLLALGLFITTITTLHAAPIPGYLVLKETEVEVESEGSNKVLKLEIKTQAPIPVDGKSGAFGYAALTDGGNNLLVLVTHLPIDDSSYEHPESGFHTHVLDLKAPGEACAGADFEVDLANSGKNKAFDADYRWKTKGNKISVKKVPVADLGDAGVESIVSFTLKPILDANNKPTHLCVKVMDQN</sequence>
<organism evidence="1 2">
    <name type="scientific">Methyloprofundus sedimenti</name>
    <dbReference type="NCBI Taxonomy" id="1420851"/>
    <lineage>
        <taxon>Bacteria</taxon>
        <taxon>Pseudomonadati</taxon>
        <taxon>Pseudomonadota</taxon>
        <taxon>Gammaproteobacteria</taxon>
        <taxon>Methylococcales</taxon>
        <taxon>Methylococcaceae</taxon>
        <taxon>Methyloprofundus</taxon>
    </lineage>
</organism>
<dbReference type="Proteomes" id="UP000191980">
    <property type="component" value="Unassembled WGS sequence"/>
</dbReference>
<name>A0A1V8M756_9GAMM</name>
<gene>
    <name evidence="1" type="ORF">AU255_05910</name>
</gene>
<evidence type="ECO:0000313" key="2">
    <source>
        <dbReference type="Proteomes" id="UP000191980"/>
    </source>
</evidence>
<dbReference type="EMBL" id="LPUF01000001">
    <property type="protein sequence ID" value="OQK17414.1"/>
    <property type="molecule type" value="Genomic_DNA"/>
</dbReference>
<keyword evidence="2" id="KW-1185">Reference proteome</keyword>